<dbReference type="GO" id="GO:0000287">
    <property type="term" value="F:magnesium ion binding"/>
    <property type="evidence" value="ECO:0007669"/>
    <property type="project" value="UniProtKB-UniRule"/>
</dbReference>
<comment type="catalytic activity">
    <reaction evidence="5">
        <text>dUTP + H2O = dUMP + diphosphate + H(+)</text>
        <dbReference type="Rhea" id="RHEA:10248"/>
        <dbReference type="ChEBI" id="CHEBI:15377"/>
        <dbReference type="ChEBI" id="CHEBI:15378"/>
        <dbReference type="ChEBI" id="CHEBI:33019"/>
        <dbReference type="ChEBI" id="CHEBI:61555"/>
        <dbReference type="ChEBI" id="CHEBI:246422"/>
        <dbReference type="EC" id="3.6.1.23"/>
    </reaction>
</comment>
<dbReference type="UniPathway" id="UPA00610">
    <property type="reaction ID" value="UER00666"/>
</dbReference>
<dbReference type="GO" id="GO:0006226">
    <property type="term" value="P:dUMP biosynthetic process"/>
    <property type="evidence" value="ECO:0007669"/>
    <property type="project" value="UniProtKB-UniRule"/>
</dbReference>
<dbReference type="GO" id="GO:0046081">
    <property type="term" value="P:dUTP catabolic process"/>
    <property type="evidence" value="ECO:0007669"/>
    <property type="project" value="UniProtKB-UniRule"/>
</dbReference>
<dbReference type="GO" id="GO:0004170">
    <property type="term" value="F:dUTP diphosphatase activity"/>
    <property type="evidence" value="ECO:0007669"/>
    <property type="project" value="UniProtKB-UniRule"/>
</dbReference>
<comment type="caution">
    <text evidence="7">The sequence shown here is derived from an EMBL/GenBank/DDBJ whole genome shotgun (WGS) entry which is preliminary data.</text>
</comment>
<reference evidence="7 8" key="1">
    <citation type="submission" date="2020-08" db="EMBL/GenBank/DDBJ databases">
        <title>Plant Genome Project.</title>
        <authorList>
            <person name="Zhang R.-G."/>
        </authorList>
    </citation>
    <scope>NUCLEOTIDE SEQUENCE [LARGE SCALE GENOMIC DNA]</scope>
    <source>
        <tissue evidence="7">Rhizome</tissue>
    </source>
</reference>
<evidence type="ECO:0000256" key="1">
    <source>
        <dbReference type="ARBA" id="ARBA00005142"/>
    </source>
</evidence>
<keyword evidence="3 5" id="KW-0378">Hydrolase</keyword>
<keyword evidence="5" id="KW-0479">Metal-binding</keyword>
<evidence type="ECO:0000256" key="3">
    <source>
        <dbReference type="ARBA" id="ARBA00022801"/>
    </source>
</evidence>
<accession>A0A8J5KRQ4</accession>
<evidence type="ECO:0000313" key="8">
    <source>
        <dbReference type="Proteomes" id="UP000734854"/>
    </source>
</evidence>
<dbReference type="InterPro" id="IPR033704">
    <property type="entry name" value="dUTPase_trimeric"/>
</dbReference>
<evidence type="ECO:0000256" key="5">
    <source>
        <dbReference type="RuleBase" id="RU367024"/>
    </source>
</evidence>
<comment type="similarity">
    <text evidence="2 5">Belongs to the dUTPase family.</text>
</comment>
<feature type="domain" description="dUTPase-like" evidence="6">
    <location>
        <begin position="162"/>
        <end position="276"/>
    </location>
</feature>
<keyword evidence="5" id="KW-0460">Magnesium</keyword>
<gene>
    <name evidence="7" type="ORF">ZIOFF_048010</name>
</gene>
<dbReference type="Proteomes" id="UP000734854">
    <property type="component" value="Unassembled WGS sequence"/>
</dbReference>
<dbReference type="NCBIfam" id="TIGR00576">
    <property type="entry name" value="dut"/>
    <property type="match status" value="1"/>
</dbReference>
<comment type="function">
    <text evidence="5">Involved in nucleotide metabolism via production of dUMP, the immediate precursor of thymidine nucleotides, and decreases the intracellular concentration of dUTP so that uracil cannot be incorporated into DNA.</text>
</comment>
<proteinExistence type="inferred from homology"/>
<dbReference type="Pfam" id="PF00692">
    <property type="entry name" value="dUTPase"/>
    <property type="match status" value="1"/>
</dbReference>
<dbReference type="EC" id="3.6.1.23" evidence="5"/>
<keyword evidence="8" id="KW-1185">Reference proteome</keyword>
<organism evidence="7 8">
    <name type="scientific">Zingiber officinale</name>
    <name type="common">Ginger</name>
    <name type="synonym">Amomum zingiber</name>
    <dbReference type="NCBI Taxonomy" id="94328"/>
    <lineage>
        <taxon>Eukaryota</taxon>
        <taxon>Viridiplantae</taxon>
        <taxon>Streptophyta</taxon>
        <taxon>Embryophyta</taxon>
        <taxon>Tracheophyta</taxon>
        <taxon>Spermatophyta</taxon>
        <taxon>Magnoliopsida</taxon>
        <taxon>Liliopsida</taxon>
        <taxon>Zingiberales</taxon>
        <taxon>Zingiberaceae</taxon>
        <taxon>Zingiber</taxon>
    </lineage>
</organism>
<protein>
    <recommendedName>
        <fullName evidence="5">Deoxyuridine 5'-triphosphate nucleotidohydrolase</fullName>
        <shortName evidence="5">dUTPase</shortName>
        <ecNumber evidence="5">3.6.1.23</ecNumber>
    </recommendedName>
    <alternativeName>
        <fullName evidence="5">dUTP pyrophosphatase</fullName>
    </alternativeName>
</protein>
<name>A0A8J5KRQ4_ZINOF</name>
<sequence>MSSDWVSETSQLTDDIANLNISQDIEEQEAAHVNTTQLQALEQLEYPILRRLMQNTKEKAFTSTSDSAISNYKQPNEPLMGQINYPPAQGTTPQFPDNGQYKGKFKGKSMEHQTWTLPSAQQNTRAMLVLPDDIGIYAFLSGEGKEGGNIQFSQGQKINTTAKILERRTEGTAGYDLFIDQDIEIPAKDRRLAKTRISIEFPEGHYARVTTRSGAAIRLKIDIGVGVIDANYRGEIQLLVINHSNNVISLEAGDSIAQFILEKIITPQIEEVDFLSTTT</sequence>
<evidence type="ECO:0000313" key="7">
    <source>
        <dbReference type="EMBL" id="KAG6493037.1"/>
    </source>
</evidence>
<dbReference type="EMBL" id="JACMSC010000013">
    <property type="protein sequence ID" value="KAG6493037.1"/>
    <property type="molecule type" value="Genomic_DNA"/>
</dbReference>
<dbReference type="InterPro" id="IPR029054">
    <property type="entry name" value="dUTPase-like"/>
</dbReference>
<evidence type="ECO:0000256" key="2">
    <source>
        <dbReference type="ARBA" id="ARBA00006581"/>
    </source>
</evidence>
<dbReference type="InterPro" id="IPR008181">
    <property type="entry name" value="dUTPase"/>
</dbReference>
<keyword evidence="4 5" id="KW-0546">Nucleotide metabolism</keyword>
<comment type="cofactor">
    <cofactor evidence="5">
        <name>Mg(2+)</name>
        <dbReference type="ChEBI" id="CHEBI:18420"/>
    </cofactor>
</comment>
<dbReference type="CDD" id="cd07557">
    <property type="entry name" value="trimeric_dUTPase"/>
    <property type="match status" value="1"/>
</dbReference>
<evidence type="ECO:0000256" key="4">
    <source>
        <dbReference type="ARBA" id="ARBA00023080"/>
    </source>
</evidence>
<dbReference type="PANTHER" id="PTHR11241:SF0">
    <property type="entry name" value="DEOXYURIDINE 5'-TRIPHOSPHATE NUCLEOTIDOHYDROLASE"/>
    <property type="match status" value="1"/>
</dbReference>
<dbReference type="PANTHER" id="PTHR11241">
    <property type="entry name" value="DEOXYURIDINE 5'-TRIPHOSPHATE NUCLEOTIDOHYDROLASE"/>
    <property type="match status" value="1"/>
</dbReference>
<dbReference type="Gene3D" id="2.70.40.10">
    <property type="match status" value="1"/>
</dbReference>
<evidence type="ECO:0000259" key="6">
    <source>
        <dbReference type="Pfam" id="PF00692"/>
    </source>
</evidence>
<dbReference type="InterPro" id="IPR036157">
    <property type="entry name" value="dUTPase-like_sf"/>
</dbReference>
<comment type="pathway">
    <text evidence="1 5">Pyrimidine metabolism; dUMP biosynthesis; dUMP from dCTP (dUTP route): step 2/2.</text>
</comment>
<dbReference type="SUPFAM" id="SSF51283">
    <property type="entry name" value="dUTPase-like"/>
    <property type="match status" value="1"/>
</dbReference>
<dbReference type="AlphaFoldDB" id="A0A8J5KRQ4"/>